<dbReference type="Gramene" id="TKW06648">
    <property type="protein sequence ID" value="TKW06648"/>
    <property type="gene ID" value="SEVIR_7G253800v2"/>
</dbReference>
<feature type="region of interest" description="Disordered" evidence="1">
    <location>
        <begin position="131"/>
        <end position="174"/>
    </location>
</feature>
<protein>
    <submittedName>
        <fullName evidence="2">Uncharacterized protein</fullName>
    </submittedName>
</protein>
<feature type="compositionally biased region" description="Low complexity" evidence="1">
    <location>
        <begin position="35"/>
        <end position="55"/>
    </location>
</feature>
<dbReference type="Proteomes" id="UP000298652">
    <property type="component" value="Chromosome 7"/>
</dbReference>
<proteinExistence type="predicted"/>
<gene>
    <name evidence="2" type="ORF">SEVIR_7G253800v2</name>
</gene>
<feature type="compositionally biased region" description="Basic residues" evidence="1">
    <location>
        <begin position="138"/>
        <end position="147"/>
    </location>
</feature>
<dbReference type="EMBL" id="CM016558">
    <property type="protein sequence ID" value="TKW06648.1"/>
    <property type="molecule type" value="Genomic_DNA"/>
</dbReference>
<evidence type="ECO:0000313" key="2">
    <source>
        <dbReference type="EMBL" id="TKW06648.1"/>
    </source>
</evidence>
<reference evidence="2" key="1">
    <citation type="submission" date="2019-03" db="EMBL/GenBank/DDBJ databases">
        <title>WGS assembly of Setaria viridis.</title>
        <authorList>
            <person name="Huang P."/>
            <person name="Jenkins J."/>
            <person name="Grimwood J."/>
            <person name="Barry K."/>
            <person name="Healey A."/>
            <person name="Mamidi S."/>
            <person name="Sreedasyam A."/>
            <person name="Shu S."/>
            <person name="Feldman M."/>
            <person name="Wu J."/>
            <person name="Yu Y."/>
            <person name="Chen C."/>
            <person name="Johnson J."/>
            <person name="Rokhsar D."/>
            <person name="Baxter I."/>
            <person name="Schmutz J."/>
            <person name="Brutnell T."/>
            <person name="Kellogg E."/>
        </authorList>
    </citation>
    <scope>NUCLEOTIDE SEQUENCE [LARGE SCALE GENOMIC DNA]</scope>
</reference>
<evidence type="ECO:0000256" key="1">
    <source>
        <dbReference type="SAM" id="MobiDB-lite"/>
    </source>
</evidence>
<organism evidence="2 3">
    <name type="scientific">Setaria viridis</name>
    <name type="common">Green bristlegrass</name>
    <name type="synonym">Setaria italica subsp. viridis</name>
    <dbReference type="NCBI Taxonomy" id="4556"/>
    <lineage>
        <taxon>Eukaryota</taxon>
        <taxon>Viridiplantae</taxon>
        <taxon>Streptophyta</taxon>
        <taxon>Embryophyta</taxon>
        <taxon>Tracheophyta</taxon>
        <taxon>Spermatophyta</taxon>
        <taxon>Magnoliopsida</taxon>
        <taxon>Liliopsida</taxon>
        <taxon>Poales</taxon>
        <taxon>Poaceae</taxon>
        <taxon>PACMAD clade</taxon>
        <taxon>Panicoideae</taxon>
        <taxon>Panicodae</taxon>
        <taxon>Paniceae</taxon>
        <taxon>Cenchrinae</taxon>
        <taxon>Setaria</taxon>
    </lineage>
</organism>
<sequence>MPCRGPAHRPRAKWPTIFLSLALSSSRRPPRPRRSSPLPCSPSSPLFSSPSTLRPLPMPRRRRNILSLLSLSDSPRRRAIRIWGASSTPPAAASHLRRVLTACSQPAPLSSGAAAAAVAEQEAVAAYLRSGRGEARRPGWRRCKVSHRSNSSSSCSAQLPARRPPQATGESSSS</sequence>
<feature type="region of interest" description="Disordered" evidence="1">
    <location>
        <begin position="24"/>
        <end position="58"/>
    </location>
</feature>
<accession>A0A4U6TUA0</accession>
<keyword evidence="3" id="KW-1185">Reference proteome</keyword>
<evidence type="ECO:0000313" key="3">
    <source>
        <dbReference type="Proteomes" id="UP000298652"/>
    </source>
</evidence>
<dbReference type="AlphaFoldDB" id="A0A4U6TUA0"/>
<name>A0A4U6TUA0_SETVI</name>